<dbReference type="SUPFAM" id="SSF52121">
    <property type="entry name" value="Lumazine synthase"/>
    <property type="match status" value="1"/>
</dbReference>
<reference evidence="8 9" key="1">
    <citation type="journal article" date="2016" name="Nat. Commun.">
        <title>Thousands of microbial genomes shed light on interconnected biogeochemical processes in an aquifer system.</title>
        <authorList>
            <person name="Anantharaman K."/>
            <person name="Brown C.T."/>
            <person name="Hug L.A."/>
            <person name="Sharon I."/>
            <person name="Castelle C.J."/>
            <person name="Probst A.J."/>
            <person name="Thomas B.C."/>
            <person name="Singh A."/>
            <person name="Wilkins M.J."/>
            <person name="Karaoz U."/>
            <person name="Brodie E.L."/>
            <person name="Williams K.H."/>
            <person name="Hubbard S.S."/>
            <person name="Banfield J.F."/>
        </authorList>
    </citation>
    <scope>NUCLEOTIDE SEQUENCE [LARGE SCALE GENOMIC DNA]</scope>
</reference>
<protein>
    <recommendedName>
        <fullName evidence="3 7">6,7-dimethyl-8-ribityllumazine synthase</fullName>
        <shortName evidence="7">DMRL synthase</shortName>
        <shortName evidence="7">LS</shortName>
        <shortName evidence="7">Lumazine synthase</shortName>
        <ecNumber evidence="3 7">2.5.1.78</ecNumber>
    </recommendedName>
</protein>
<dbReference type="EC" id="2.5.1.78" evidence="3 7"/>
<keyword evidence="5 7" id="KW-0808">Transferase</keyword>
<dbReference type="GO" id="GO:0005829">
    <property type="term" value="C:cytosol"/>
    <property type="evidence" value="ECO:0007669"/>
    <property type="project" value="TreeGrafter"/>
</dbReference>
<evidence type="ECO:0000256" key="3">
    <source>
        <dbReference type="ARBA" id="ARBA00012664"/>
    </source>
</evidence>
<comment type="pathway">
    <text evidence="1 7">Cofactor biosynthesis; riboflavin biosynthesis; riboflavin from 2-hydroxy-3-oxobutyl phosphate and 5-amino-6-(D-ribitylamino)uracil: step 1/2.</text>
</comment>
<feature type="binding site" evidence="7">
    <location>
        <position position="119"/>
    </location>
    <ligand>
        <name>5-amino-6-(D-ribitylamino)uracil</name>
        <dbReference type="ChEBI" id="CHEBI:15934"/>
    </ligand>
</feature>
<dbReference type="InterPro" id="IPR034964">
    <property type="entry name" value="LS"/>
</dbReference>
<evidence type="ECO:0000256" key="2">
    <source>
        <dbReference type="ARBA" id="ARBA00007424"/>
    </source>
</evidence>
<comment type="function">
    <text evidence="7">Catalyzes the formation of 6,7-dimethyl-8-ribityllumazine by condensation of 5-amino-6-(D-ribitylamino)uracil with 3,4-dihydroxy-2-butanone 4-phosphate. This is the penultimate step in the biosynthesis of riboflavin.</text>
</comment>
<dbReference type="HAMAP" id="MF_00178">
    <property type="entry name" value="Lumazine_synth"/>
    <property type="match status" value="1"/>
</dbReference>
<dbReference type="Pfam" id="PF00885">
    <property type="entry name" value="DMRL_synthase"/>
    <property type="match status" value="1"/>
</dbReference>
<dbReference type="Proteomes" id="UP000177141">
    <property type="component" value="Unassembled WGS sequence"/>
</dbReference>
<evidence type="ECO:0000256" key="4">
    <source>
        <dbReference type="ARBA" id="ARBA00022619"/>
    </source>
</evidence>
<feature type="binding site" evidence="7">
    <location>
        <position position="133"/>
    </location>
    <ligand>
        <name>(2S)-2-hydroxy-3-oxobutyl phosphate</name>
        <dbReference type="ChEBI" id="CHEBI:58830"/>
    </ligand>
</feature>
<dbReference type="Gene3D" id="3.40.50.960">
    <property type="entry name" value="Lumazine/riboflavin synthase"/>
    <property type="match status" value="1"/>
</dbReference>
<feature type="binding site" evidence="7">
    <location>
        <begin position="62"/>
        <end position="64"/>
    </location>
    <ligand>
        <name>5-amino-6-(D-ribitylamino)uracil</name>
        <dbReference type="ChEBI" id="CHEBI:15934"/>
    </ligand>
</feature>
<dbReference type="PANTHER" id="PTHR21058:SF0">
    <property type="entry name" value="6,7-DIMETHYL-8-RIBITYLLUMAZINE SYNTHASE"/>
    <property type="match status" value="1"/>
</dbReference>
<dbReference type="NCBIfam" id="TIGR00114">
    <property type="entry name" value="lumazine-synth"/>
    <property type="match status" value="1"/>
</dbReference>
<evidence type="ECO:0000256" key="6">
    <source>
        <dbReference type="ARBA" id="ARBA00048785"/>
    </source>
</evidence>
<dbReference type="GO" id="GO:0000906">
    <property type="term" value="F:6,7-dimethyl-8-ribityllumazine synthase activity"/>
    <property type="evidence" value="ECO:0007669"/>
    <property type="project" value="UniProtKB-UniRule"/>
</dbReference>
<accession>A0A1F7IQZ6</accession>
<dbReference type="GO" id="GO:0009231">
    <property type="term" value="P:riboflavin biosynthetic process"/>
    <property type="evidence" value="ECO:0007669"/>
    <property type="project" value="UniProtKB-UniRule"/>
</dbReference>
<feature type="binding site" evidence="7">
    <location>
        <position position="28"/>
    </location>
    <ligand>
        <name>5-amino-6-(D-ribitylamino)uracil</name>
        <dbReference type="ChEBI" id="CHEBI:15934"/>
    </ligand>
</feature>
<dbReference type="STRING" id="1802061.A3A93_00420"/>
<comment type="similarity">
    <text evidence="2 7">Belongs to the DMRL synthase family.</text>
</comment>
<dbReference type="AlphaFoldDB" id="A0A1F7IQZ6"/>
<comment type="catalytic activity">
    <reaction evidence="6 7">
        <text>(2S)-2-hydroxy-3-oxobutyl phosphate + 5-amino-6-(D-ribitylamino)uracil = 6,7-dimethyl-8-(1-D-ribityl)lumazine + phosphate + 2 H2O + H(+)</text>
        <dbReference type="Rhea" id="RHEA:26152"/>
        <dbReference type="ChEBI" id="CHEBI:15377"/>
        <dbReference type="ChEBI" id="CHEBI:15378"/>
        <dbReference type="ChEBI" id="CHEBI:15934"/>
        <dbReference type="ChEBI" id="CHEBI:43474"/>
        <dbReference type="ChEBI" id="CHEBI:58201"/>
        <dbReference type="ChEBI" id="CHEBI:58830"/>
        <dbReference type="EC" id="2.5.1.78"/>
    </reaction>
</comment>
<evidence type="ECO:0000256" key="5">
    <source>
        <dbReference type="ARBA" id="ARBA00022679"/>
    </source>
</evidence>
<dbReference type="EMBL" id="MGAL01000049">
    <property type="protein sequence ID" value="OGK45790.1"/>
    <property type="molecule type" value="Genomic_DNA"/>
</dbReference>
<organism evidence="8 9">
    <name type="scientific">Candidatus Roizmanbacteria bacterium RIFCSPLOWO2_01_FULL_38_12</name>
    <dbReference type="NCBI Taxonomy" id="1802061"/>
    <lineage>
        <taxon>Bacteria</taxon>
        <taxon>Candidatus Roizmaniibacteriota</taxon>
    </lineage>
</organism>
<dbReference type="CDD" id="cd09209">
    <property type="entry name" value="Lumazine_synthase-I"/>
    <property type="match status" value="1"/>
</dbReference>
<evidence type="ECO:0000256" key="1">
    <source>
        <dbReference type="ARBA" id="ARBA00004917"/>
    </source>
</evidence>
<feature type="active site" description="Proton donor" evidence="7">
    <location>
        <position position="94"/>
    </location>
</feature>
<gene>
    <name evidence="7" type="primary">ribH</name>
    <name evidence="8" type="ORF">A3A93_00420</name>
</gene>
<evidence type="ECO:0000313" key="9">
    <source>
        <dbReference type="Proteomes" id="UP000177141"/>
    </source>
</evidence>
<dbReference type="UniPathway" id="UPA00275">
    <property type="reaction ID" value="UER00404"/>
</dbReference>
<proteinExistence type="inferred from homology"/>
<sequence>MLKKQTIDASFNTAIVKNKKIAIVKADYYFELNSNLEKACKKTLLQNGISTENIKTFRAPGSWELPLIAQAVAKSGKFDAIVTFGIIVKGDTYHFDMIANECARALMQLSLDYSIPVAIEVLAVNNLKQAQERASRDDKNKGIEGAMAVLKALQILDEIQTH</sequence>
<dbReference type="InterPro" id="IPR002180">
    <property type="entry name" value="LS/RS"/>
</dbReference>
<dbReference type="GO" id="GO:0009349">
    <property type="term" value="C:riboflavin synthase complex"/>
    <property type="evidence" value="ECO:0007669"/>
    <property type="project" value="UniProtKB-UniRule"/>
</dbReference>
<evidence type="ECO:0000256" key="7">
    <source>
        <dbReference type="HAMAP-Rule" id="MF_00178"/>
    </source>
</evidence>
<dbReference type="InterPro" id="IPR036467">
    <property type="entry name" value="LS/RS_sf"/>
</dbReference>
<feature type="binding site" evidence="7">
    <location>
        <begin position="86"/>
        <end position="88"/>
    </location>
    <ligand>
        <name>5-amino-6-(D-ribitylamino)uracil</name>
        <dbReference type="ChEBI" id="CHEBI:15934"/>
    </ligand>
</feature>
<feature type="binding site" evidence="7">
    <location>
        <begin position="91"/>
        <end position="92"/>
    </location>
    <ligand>
        <name>(2S)-2-hydroxy-3-oxobutyl phosphate</name>
        <dbReference type="ChEBI" id="CHEBI:58830"/>
    </ligand>
</feature>
<evidence type="ECO:0000313" key="8">
    <source>
        <dbReference type="EMBL" id="OGK45790.1"/>
    </source>
</evidence>
<name>A0A1F7IQZ6_9BACT</name>
<dbReference type="PANTHER" id="PTHR21058">
    <property type="entry name" value="6,7-DIMETHYL-8-RIBITYLLUMAZINE SYNTHASE DMRL SYNTHASE LUMAZINE SYNTHASE"/>
    <property type="match status" value="1"/>
</dbReference>
<keyword evidence="4 7" id="KW-0686">Riboflavin biosynthesis</keyword>
<comment type="caution">
    <text evidence="8">The sequence shown here is derived from an EMBL/GenBank/DDBJ whole genome shotgun (WGS) entry which is preliminary data.</text>
</comment>